<accession>A0ACD5HHS9</accession>
<evidence type="ECO:0000313" key="1">
    <source>
        <dbReference type="EMBL" id="XRI74046.1"/>
    </source>
</evidence>
<name>A0ACD5HHS9_9PROT</name>
<keyword evidence="2" id="KW-1185">Reference proteome</keyword>
<protein>
    <submittedName>
        <fullName evidence="1">Uncharacterized protein</fullName>
    </submittedName>
</protein>
<gene>
    <name evidence="1" type="ORF">HHS34_002325</name>
</gene>
<evidence type="ECO:0000313" key="2">
    <source>
        <dbReference type="Proteomes" id="UP001195965"/>
    </source>
</evidence>
<sequence>MSHNWTSKTPRPSEDSYFFPSRRYSSNTDNPPIDARSVLEALDEITACLRHYQAFGDRQELDESIFSLMALEASLQHCVQRKTQ</sequence>
<proteinExistence type="predicted"/>
<reference evidence="1 2" key="1">
    <citation type="journal article" date="2021" name="ISME J.">
        <title>Genomic evolution of the class Acidithiobacillia: deep-branching Proteobacteria living in extreme acidic conditions.</title>
        <authorList>
            <person name="Moya-Beltran A."/>
            <person name="Beard S."/>
            <person name="Rojas-Villalobos C."/>
            <person name="Issotta F."/>
            <person name="Gallardo Y."/>
            <person name="Ulloa R."/>
            <person name="Giaveno A."/>
            <person name="Degli Esposti M."/>
            <person name="Johnson D.B."/>
            <person name="Quatrini R."/>
        </authorList>
    </citation>
    <scope>NUCLEOTIDE SEQUENCE [LARGE SCALE GENOMIC DNA]</scope>
    <source>
        <strain evidence="1 2">GG1-14</strain>
    </source>
</reference>
<organism evidence="1 2">
    <name type="scientific">Acidithiobacillus montserratensis</name>
    <dbReference type="NCBI Taxonomy" id="2729135"/>
    <lineage>
        <taxon>Bacteria</taxon>
        <taxon>Pseudomonadati</taxon>
        <taxon>Pseudomonadota</taxon>
        <taxon>Acidithiobacillia</taxon>
        <taxon>Acidithiobacillales</taxon>
        <taxon>Acidithiobacillaceae</taxon>
        <taxon>Acidithiobacillus</taxon>
    </lineage>
</organism>
<dbReference type="EMBL" id="CP127526">
    <property type="protein sequence ID" value="XRI74046.1"/>
    <property type="molecule type" value="Genomic_DNA"/>
</dbReference>
<dbReference type="Proteomes" id="UP001195965">
    <property type="component" value="Chromosome"/>
</dbReference>